<organism evidence="1 2">
    <name type="scientific">Lactuca saligna</name>
    <name type="common">Willowleaf lettuce</name>
    <dbReference type="NCBI Taxonomy" id="75948"/>
    <lineage>
        <taxon>Eukaryota</taxon>
        <taxon>Viridiplantae</taxon>
        <taxon>Streptophyta</taxon>
        <taxon>Embryophyta</taxon>
        <taxon>Tracheophyta</taxon>
        <taxon>Spermatophyta</taxon>
        <taxon>Magnoliopsida</taxon>
        <taxon>eudicotyledons</taxon>
        <taxon>Gunneridae</taxon>
        <taxon>Pentapetalae</taxon>
        <taxon>asterids</taxon>
        <taxon>campanulids</taxon>
        <taxon>Asterales</taxon>
        <taxon>Asteraceae</taxon>
        <taxon>Cichorioideae</taxon>
        <taxon>Cichorieae</taxon>
        <taxon>Lactucinae</taxon>
        <taxon>Lactuca</taxon>
    </lineage>
</organism>
<dbReference type="AlphaFoldDB" id="A0AA35YN15"/>
<keyword evidence="2" id="KW-1185">Reference proteome</keyword>
<evidence type="ECO:0000313" key="2">
    <source>
        <dbReference type="Proteomes" id="UP001177003"/>
    </source>
</evidence>
<protein>
    <submittedName>
        <fullName evidence="1">Uncharacterized protein</fullName>
    </submittedName>
</protein>
<proteinExistence type="predicted"/>
<dbReference type="EMBL" id="OX465079">
    <property type="protein sequence ID" value="CAI9276904.1"/>
    <property type="molecule type" value="Genomic_DNA"/>
</dbReference>
<sequence>MGSNGCSSKIIDLDVGGGGNHRSKHELAYLEDKMTDLEYLSPYLRSVESKVEFKGGSESKNLDCSSFRRRKASDDNDGRQHVVEVSGRGGVGFSVLREFERF</sequence>
<gene>
    <name evidence="1" type="ORF">LSALG_LOCUS16861</name>
</gene>
<reference evidence="1" key="1">
    <citation type="submission" date="2023-04" db="EMBL/GenBank/DDBJ databases">
        <authorList>
            <person name="Vijverberg K."/>
            <person name="Xiong W."/>
            <person name="Schranz E."/>
        </authorList>
    </citation>
    <scope>NUCLEOTIDE SEQUENCE</scope>
</reference>
<name>A0AA35YN15_LACSI</name>
<dbReference type="Proteomes" id="UP001177003">
    <property type="component" value="Chromosome 3"/>
</dbReference>
<evidence type="ECO:0000313" key="1">
    <source>
        <dbReference type="EMBL" id="CAI9276904.1"/>
    </source>
</evidence>
<accession>A0AA35YN15</accession>